<organism evidence="2 3">
    <name type="scientific">Aliikangiella maris</name>
    <dbReference type="NCBI Taxonomy" id="3162458"/>
    <lineage>
        <taxon>Bacteria</taxon>
        <taxon>Pseudomonadati</taxon>
        <taxon>Pseudomonadota</taxon>
        <taxon>Gammaproteobacteria</taxon>
        <taxon>Oceanospirillales</taxon>
        <taxon>Pleioneaceae</taxon>
        <taxon>Aliikangiella</taxon>
    </lineage>
</organism>
<keyword evidence="3" id="KW-1185">Reference proteome</keyword>
<accession>A0ABV2BQ54</accession>
<evidence type="ECO:0000313" key="2">
    <source>
        <dbReference type="EMBL" id="MET1254060.1"/>
    </source>
</evidence>
<dbReference type="EMBL" id="JBEVCJ010000002">
    <property type="protein sequence ID" value="MET1254060.1"/>
    <property type="molecule type" value="Genomic_DNA"/>
</dbReference>
<dbReference type="InterPro" id="IPR045630">
    <property type="entry name" value="DUF6316"/>
</dbReference>
<dbReference type="Pfam" id="PF19837">
    <property type="entry name" value="DUF6316"/>
    <property type="match status" value="1"/>
</dbReference>
<name>A0ABV2BQ54_9GAMM</name>
<comment type="caution">
    <text evidence="2">The sequence shown here is derived from an EMBL/GenBank/DDBJ whole genome shotgun (WGS) entry which is preliminary data.</text>
</comment>
<dbReference type="Proteomes" id="UP001548189">
    <property type="component" value="Unassembled WGS sequence"/>
</dbReference>
<sequence>MIMRKDDLSTKEYKRTDRIYQKDSNWYFSIRQGAVFGPYESRKNAQKSLESFVSILKAQQ</sequence>
<gene>
    <name evidence="2" type="ORF">ABVT43_02865</name>
</gene>
<evidence type="ECO:0000313" key="3">
    <source>
        <dbReference type="Proteomes" id="UP001548189"/>
    </source>
</evidence>
<evidence type="ECO:0000259" key="1">
    <source>
        <dbReference type="Pfam" id="PF19837"/>
    </source>
</evidence>
<dbReference type="RefSeq" id="WP_353873609.1">
    <property type="nucleotide sequence ID" value="NZ_JBEVCJ010000002.1"/>
</dbReference>
<feature type="domain" description="DUF6316" evidence="1">
    <location>
        <begin position="4"/>
        <end position="55"/>
    </location>
</feature>
<proteinExistence type="predicted"/>
<protein>
    <submittedName>
        <fullName evidence="2">DUF6316 family protein</fullName>
    </submittedName>
</protein>
<reference evidence="2 3" key="1">
    <citation type="submission" date="2024-06" db="EMBL/GenBank/DDBJ databases">
        <authorList>
            <person name="Li F."/>
        </authorList>
    </citation>
    <scope>NUCLEOTIDE SEQUENCE [LARGE SCALE GENOMIC DNA]</scope>
    <source>
        <strain evidence="2 3">GXAS 311</strain>
    </source>
</reference>